<evidence type="ECO:0000313" key="5">
    <source>
        <dbReference type="Proteomes" id="UP000271974"/>
    </source>
</evidence>
<dbReference type="Pfam" id="PF17064">
    <property type="entry name" value="QVR"/>
    <property type="match status" value="1"/>
</dbReference>
<evidence type="ECO:0008006" key="6">
    <source>
        <dbReference type="Google" id="ProtNLM"/>
    </source>
</evidence>
<sequence length="153" mass="16809">MCGETFPKMNYICLCWLLSLLVLTVNSLDCYQCQTLAGKGCDDPFDPNLDSSADFLGECDDDSYCVKYKTVVKLRDSGAINSWERHSVVVTRACEPRRGKTQQCTGWQNNGGITIKCWCGSDGCNSARSILPATLLIGLSLLTALVTLARRLL</sequence>
<protein>
    <recommendedName>
        <fullName evidence="6">Protein sleepless</fullName>
    </recommendedName>
</protein>
<evidence type="ECO:0000256" key="1">
    <source>
        <dbReference type="ARBA" id="ARBA00022729"/>
    </source>
</evidence>
<dbReference type="InterPro" id="IPR031424">
    <property type="entry name" value="QVR-like"/>
</dbReference>
<gene>
    <name evidence="4" type="ORF">EGW08_015345</name>
</gene>
<organism evidence="4 5">
    <name type="scientific">Elysia chlorotica</name>
    <name type="common">Eastern emerald elysia</name>
    <name type="synonym">Sea slug</name>
    <dbReference type="NCBI Taxonomy" id="188477"/>
    <lineage>
        <taxon>Eukaryota</taxon>
        <taxon>Metazoa</taxon>
        <taxon>Spiralia</taxon>
        <taxon>Lophotrochozoa</taxon>
        <taxon>Mollusca</taxon>
        <taxon>Gastropoda</taxon>
        <taxon>Heterobranchia</taxon>
        <taxon>Euthyneura</taxon>
        <taxon>Panpulmonata</taxon>
        <taxon>Sacoglossa</taxon>
        <taxon>Placobranchoidea</taxon>
        <taxon>Plakobranchidae</taxon>
        <taxon>Elysia</taxon>
    </lineage>
</organism>
<dbReference type="InterPro" id="IPR050975">
    <property type="entry name" value="Sleep_regulator"/>
</dbReference>
<feature type="signal peptide" evidence="3">
    <location>
        <begin position="1"/>
        <end position="27"/>
    </location>
</feature>
<evidence type="ECO:0000256" key="2">
    <source>
        <dbReference type="ARBA" id="ARBA00023180"/>
    </source>
</evidence>
<dbReference type="EMBL" id="RQTK01000625">
    <property type="protein sequence ID" value="RUS76906.1"/>
    <property type="molecule type" value="Genomic_DNA"/>
</dbReference>
<dbReference type="AlphaFoldDB" id="A0A3S1BWS5"/>
<evidence type="ECO:0000256" key="3">
    <source>
        <dbReference type="SAM" id="SignalP"/>
    </source>
</evidence>
<dbReference type="CDD" id="cd23590">
    <property type="entry name" value="TFP_LU_ECD_Bou"/>
    <property type="match status" value="1"/>
</dbReference>
<comment type="caution">
    <text evidence="4">The sequence shown here is derived from an EMBL/GenBank/DDBJ whole genome shotgun (WGS) entry which is preliminary data.</text>
</comment>
<feature type="chain" id="PRO_5021404614" description="Protein sleepless" evidence="3">
    <location>
        <begin position="28"/>
        <end position="153"/>
    </location>
</feature>
<name>A0A3S1BWS5_ELYCH</name>
<reference evidence="4 5" key="1">
    <citation type="submission" date="2019-01" db="EMBL/GenBank/DDBJ databases">
        <title>A draft genome assembly of the solar-powered sea slug Elysia chlorotica.</title>
        <authorList>
            <person name="Cai H."/>
            <person name="Li Q."/>
            <person name="Fang X."/>
            <person name="Li J."/>
            <person name="Curtis N.E."/>
            <person name="Altenburger A."/>
            <person name="Shibata T."/>
            <person name="Feng M."/>
            <person name="Maeda T."/>
            <person name="Schwartz J.A."/>
            <person name="Shigenobu S."/>
            <person name="Lundholm N."/>
            <person name="Nishiyama T."/>
            <person name="Yang H."/>
            <person name="Hasebe M."/>
            <person name="Li S."/>
            <person name="Pierce S.K."/>
            <person name="Wang J."/>
        </authorList>
    </citation>
    <scope>NUCLEOTIDE SEQUENCE [LARGE SCALE GENOMIC DNA]</scope>
    <source>
        <strain evidence="4">EC2010</strain>
        <tissue evidence="4">Whole organism of an adult</tissue>
    </source>
</reference>
<proteinExistence type="predicted"/>
<keyword evidence="5" id="KW-1185">Reference proteome</keyword>
<keyword evidence="1 3" id="KW-0732">Signal</keyword>
<evidence type="ECO:0000313" key="4">
    <source>
        <dbReference type="EMBL" id="RUS76906.1"/>
    </source>
</evidence>
<dbReference type="GO" id="GO:0030431">
    <property type="term" value="P:sleep"/>
    <property type="evidence" value="ECO:0007669"/>
    <property type="project" value="InterPro"/>
</dbReference>
<dbReference type="PANTHER" id="PTHR33562">
    <property type="entry name" value="ATILLA, ISOFORM B-RELATED-RELATED"/>
    <property type="match status" value="1"/>
</dbReference>
<keyword evidence="2" id="KW-0325">Glycoprotein</keyword>
<dbReference type="GO" id="GO:0032222">
    <property type="term" value="P:regulation of synaptic transmission, cholinergic"/>
    <property type="evidence" value="ECO:0007669"/>
    <property type="project" value="InterPro"/>
</dbReference>
<accession>A0A3S1BWS5</accession>
<dbReference type="Proteomes" id="UP000271974">
    <property type="component" value="Unassembled WGS sequence"/>
</dbReference>
<dbReference type="OrthoDB" id="6420171at2759"/>